<dbReference type="InterPro" id="IPR000086">
    <property type="entry name" value="NUDIX_hydrolase_dom"/>
</dbReference>
<dbReference type="GO" id="GO:0006167">
    <property type="term" value="P:AMP biosynthetic process"/>
    <property type="evidence" value="ECO:0007669"/>
    <property type="project" value="TreeGrafter"/>
</dbReference>
<proteinExistence type="predicted"/>
<dbReference type="InterPro" id="IPR015797">
    <property type="entry name" value="NUDIX_hydrolase-like_dom_sf"/>
</dbReference>
<dbReference type="Pfam" id="PF00293">
    <property type="entry name" value="NUDIX"/>
    <property type="match status" value="1"/>
</dbReference>
<dbReference type="PROSITE" id="PS00893">
    <property type="entry name" value="NUDIX_BOX"/>
    <property type="match status" value="1"/>
</dbReference>
<dbReference type="GO" id="GO:0003676">
    <property type="term" value="F:nucleic acid binding"/>
    <property type="evidence" value="ECO:0007669"/>
    <property type="project" value="InterPro"/>
</dbReference>
<dbReference type="GO" id="GO:0004081">
    <property type="term" value="F:bis(5'-nucleosyl)-tetraphosphatase (asymmetrical) activity"/>
    <property type="evidence" value="ECO:0007669"/>
    <property type="project" value="TreeGrafter"/>
</dbReference>
<dbReference type="PROSITE" id="PS50158">
    <property type="entry name" value="ZF_CCHC"/>
    <property type="match status" value="1"/>
</dbReference>
<keyword evidence="1" id="KW-0378">Hydrolase</keyword>
<evidence type="ECO:0008006" key="5">
    <source>
        <dbReference type="Google" id="ProtNLM"/>
    </source>
</evidence>
<dbReference type="PANTHER" id="PTHR21340:SF0">
    <property type="entry name" value="BIS(5'-NUCLEOSYL)-TETRAPHOSPHATASE [ASYMMETRICAL]"/>
    <property type="match status" value="1"/>
</dbReference>
<evidence type="ECO:0000259" key="2">
    <source>
        <dbReference type="PROSITE" id="PS50158"/>
    </source>
</evidence>
<name>A0A6C0HBN4_9ZZZZ</name>
<reference evidence="4" key="1">
    <citation type="journal article" date="2020" name="Nature">
        <title>Giant virus diversity and host interactions through global metagenomics.</title>
        <authorList>
            <person name="Schulz F."/>
            <person name="Roux S."/>
            <person name="Paez-Espino D."/>
            <person name="Jungbluth S."/>
            <person name="Walsh D.A."/>
            <person name="Denef V.J."/>
            <person name="McMahon K.D."/>
            <person name="Konstantinidis K.T."/>
            <person name="Eloe-Fadrosh E.A."/>
            <person name="Kyrpides N.C."/>
            <person name="Woyke T."/>
        </authorList>
    </citation>
    <scope>NUCLEOTIDE SEQUENCE</scope>
    <source>
        <strain evidence="4">GVMAG-M-3300023179-90</strain>
    </source>
</reference>
<protein>
    <recommendedName>
        <fullName evidence="5">Nudix hydrolase domain-containing protein</fullName>
    </recommendedName>
</protein>
<dbReference type="AlphaFoldDB" id="A0A6C0HBN4"/>
<dbReference type="InterPro" id="IPR020084">
    <property type="entry name" value="NUDIX_hydrolase_CS"/>
</dbReference>
<dbReference type="PROSITE" id="PS51462">
    <property type="entry name" value="NUDIX"/>
    <property type="match status" value="1"/>
</dbReference>
<sequence length="268" mass="32556">MTDNYCNNCGKQGHLYHQCKMPITSIGIIVFRYNDTNIEYLMIRRKDTLGYLDFMRGKYSVYNKEYIMNMIKQMTTEEKERLCSLEFDRLWKDIWKSEMISNQYKVEEIVSRDKFNSLRKGIYNKDTVYTLETLVDESNDHDIWEEPEWGFPKGRRNYLEKDYECAVREFSEETGIHQKKLKNIQNILPFEEIFTGSNYKSYKHKYFVAYMPYDDSILLDKYELSEVSKMEWMSYEKCLEMIRPYNLEKKRLISNVNNCLTKYRLFFS</sequence>
<dbReference type="PANTHER" id="PTHR21340">
    <property type="entry name" value="DIADENOSINE 5,5-P1,P4-TETRAPHOSPHATE PYROPHOSPHOHYDROLASE MUTT"/>
    <property type="match status" value="1"/>
</dbReference>
<evidence type="ECO:0000256" key="1">
    <source>
        <dbReference type="ARBA" id="ARBA00022801"/>
    </source>
</evidence>
<dbReference type="InterPro" id="IPR001878">
    <property type="entry name" value="Znf_CCHC"/>
</dbReference>
<dbReference type="EMBL" id="MN739923">
    <property type="protein sequence ID" value="QHT77919.1"/>
    <property type="molecule type" value="Genomic_DNA"/>
</dbReference>
<feature type="domain" description="Nudix hydrolase" evidence="3">
    <location>
        <begin position="21"/>
        <end position="257"/>
    </location>
</feature>
<dbReference type="Gene3D" id="3.90.79.10">
    <property type="entry name" value="Nucleoside Triphosphate Pyrophosphohydrolase"/>
    <property type="match status" value="1"/>
</dbReference>
<evidence type="ECO:0000259" key="3">
    <source>
        <dbReference type="PROSITE" id="PS51462"/>
    </source>
</evidence>
<evidence type="ECO:0000313" key="4">
    <source>
        <dbReference type="EMBL" id="QHT77919.1"/>
    </source>
</evidence>
<organism evidence="4">
    <name type="scientific">viral metagenome</name>
    <dbReference type="NCBI Taxonomy" id="1070528"/>
    <lineage>
        <taxon>unclassified sequences</taxon>
        <taxon>metagenomes</taxon>
        <taxon>organismal metagenomes</taxon>
    </lineage>
</organism>
<accession>A0A6C0HBN4</accession>
<dbReference type="InterPro" id="IPR051325">
    <property type="entry name" value="Nudix_hydrolase_domain"/>
</dbReference>
<dbReference type="GO" id="GO:0006754">
    <property type="term" value="P:ATP biosynthetic process"/>
    <property type="evidence" value="ECO:0007669"/>
    <property type="project" value="TreeGrafter"/>
</dbReference>
<dbReference type="SUPFAM" id="SSF55811">
    <property type="entry name" value="Nudix"/>
    <property type="match status" value="1"/>
</dbReference>
<dbReference type="GO" id="GO:0008270">
    <property type="term" value="F:zinc ion binding"/>
    <property type="evidence" value="ECO:0007669"/>
    <property type="project" value="InterPro"/>
</dbReference>
<feature type="domain" description="CCHC-type" evidence="2">
    <location>
        <begin position="6"/>
        <end position="20"/>
    </location>
</feature>